<feature type="transmembrane region" description="Helical" evidence="2">
    <location>
        <begin position="190"/>
        <end position="214"/>
    </location>
</feature>
<proteinExistence type="predicted"/>
<evidence type="ECO:0000256" key="1">
    <source>
        <dbReference type="SAM" id="MobiDB-lite"/>
    </source>
</evidence>
<evidence type="ECO:0000313" key="4">
    <source>
        <dbReference type="Proteomes" id="UP000827892"/>
    </source>
</evidence>
<feature type="transmembrane region" description="Helical" evidence="2">
    <location>
        <begin position="123"/>
        <end position="146"/>
    </location>
</feature>
<feature type="transmembrane region" description="Helical" evidence="2">
    <location>
        <begin position="71"/>
        <end position="98"/>
    </location>
</feature>
<keyword evidence="2" id="KW-0472">Membrane</keyword>
<dbReference type="Proteomes" id="UP000827892">
    <property type="component" value="Chromosome V"/>
</dbReference>
<sequence length="243" mass="27356">MSKTELHALLSSKRQQRHSEPAALTPARRIQLKKSLNRAHRQTDDRSFSITRRTITRFRSKLLLLDAQEMCLCGLLSLTHSINLVLCIEVFFALILLIQAPDLLTMDGTYFYFLGFFDGGGRFFFGLHVSLCITCLISSALLYMGARCQKPSLILPHVFWQLLFIIIAVLAIIVLMTLGFNGKMLLPSSIVLSSMMAVAGGCEMWWCLLSIAFYRHVCDTKDRPFSTSVSPDEDPLCARDSLV</sequence>
<dbReference type="AlphaFoldDB" id="A0AAE9D3N7"/>
<accession>A0AAE9D3N7</accession>
<feature type="region of interest" description="Disordered" evidence="1">
    <location>
        <begin position="1"/>
        <end position="23"/>
    </location>
</feature>
<reference evidence="3 4" key="1">
    <citation type="submission" date="2022-02" db="EMBL/GenBank/DDBJ databases">
        <title>Chromosome-level reference genomes for two strains of Caenorhabditis briggsae: an improved platform for comparative genomics.</title>
        <authorList>
            <person name="Stevens L."/>
            <person name="Andersen E.C."/>
        </authorList>
    </citation>
    <scope>NUCLEOTIDE SEQUENCE [LARGE SCALE GENOMIC DNA]</scope>
    <source>
        <strain evidence="3">QX1410_ONT</strain>
        <tissue evidence="3">Whole-organism</tissue>
    </source>
</reference>
<gene>
    <name evidence="3" type="ORF">L3Y34_010011</name>
</gene>
<protein>
    <recommendedName>
        <fullName evidence="5">Transmembrane protein</fullName>
    </recommendedName>
</protein>
<organism evidence="3 4">
    <name type="scientific">Caenorhabditis briggsae</name>
    <dbReference type="NCBI Taxonomy" id="6238"/>
    <lineage>
        <taxon>Eukaryota</taxon>
        <taxon>Metazoa</taxon>
        <taxon>Ecdysozoa</taxon>
        <taxon>Nematoda</taxon>
        <taxon>Chromadorea</taxon>
        <taxon>Rhabditida</taxon>
        <taxon>Rhabditina</taxon>
        <taxon>Rhabditomorpha</taxon>
        <taxon>Rhabditoidea</taxon>
        <taxon>Rhabditidae</taxon>
        <taxon>Peloderinae</taxon>
        <taxon>Caenorhabditis</taxon>
    </lineage>
</organism>
<name>A0AAE9D3N7_CAEBR</name>
<evidence type="ECO:0000313" key="3">
    <source>
        <dbReference type="EMBL" id="ULT92616.1"/>
    </source>
</evidence>
<feature type="transmembrane region" description="Helical" evidence="2">
    <location>
        <begin position="158"/>
        <end position="178"/>
    </location>
</feature>
<keyword evidence="2" id="KW-0812">Transmembrane</keyword>
<evidence type="ECO:0008006" key="5">
    <source>
        <dbReference type="Google" id="ProtNLM"/>
    </source>
</evidence>
<evidence type="ECO:0000256" key="2">
    <source>
        <dbReference type="SAM" id="Phobius"/>
    </source>
</evidence>
<dbReference type="EMBL" id="CP090895">
    <property type="protein sequence ID" value="ULT92616.1"/>
    <property type="molecule type" value="Genomic_DNA"/>
</dbReference>
<keyword evidence="2" id="KW-1133">Transmembrane helix</keyword>